<organism evidence="1 2">
    <name type="scientific">Penicillium vulpinum</name>
    <dbReference type="NCBI Taxonomy" id="29845"/>
    <lineage>
        <taxon>Eukaryota</taxon>
        <taxon>Fungi</taxon>
        <taxon>Dikarya</taxon>
        <taxon>Ascomycota</taxon>
        <taxon>Pezizomycotina</taxon>
        <taxon>Eurotiomycetes</taxon>
        <taxon>Eurotiomycetidae</taxon>
        <taxon>Eurotiales</taxon>
        <taxon>Aspergillaceae</taxon>
        <taxon>Penicillium</taxon>
    </lineage>
</organism>
<proteinExistence type="predicted"/>
<dbReference type="EMBL" id="MDYP01000031">
    <property type="protein sequence ID" value="OQE04647.1"/>
    <property type="molecule type" value="Genomic_DNA"/>
</dbReference>
<protein>
    <recommendedName>
        <fullName evidence="3">F-box domain-containing protein</fullName>
    </recommendedName>
</protein>
<dbReference type="AlphaFoldDB" id="A0A1V6RS88"/>
<evidence type="ECO:0008006" key="3">
    <source>
        <dbReference type="Google" id="ProtNLM"/>
    </source>
</evidence>
<dbReference type="Proteomes" id="UP000191518">
    <property type="component" value="Unassembled WGS sequence"/>
</dbReference>
<accession>A0A1V6RS88</accession>
<comment type="caution">
    <text evidence="1">The sequence shown here is derived from an EMBL/GenBank/DDBJ whole genome shotgun (WGS) entry which is preliminary data.</text>
</comment>
<reference evidence="2" key="1">
    <citation type="journal article" date="2017" name="Nat. Microbiol.">
        <title>Global analysis of biosynthetic gene clusters reveals vast potential of secondary metabolite production in Penicillium species.</title>
        <authorList>
            <person name="Nielsen J.C."/>
            <person name="Grijseels S."/>
            <person name="Prigent S."/>
            <person name="Ji B."/>
            <person name="Dainat J."/>
            <person name="Nielsen K.F."/>
            <person name="Frisvad J.C."/>
            <person name="Workman M."/>
            <person name="Nielsen J."/>
        </authorList>
    </citation>
    <scope>NUCLEOTIDE SEQUENCE [LARGE SCALE GENOMIC DNA]</scope>
    <source>
        <strain evidence="2">IBT 29486</strain>
    </source>
</reference>
<evidence type="ECO:0000313" key="1">
    <source>
        <dbReference type="EMBL" id="OQE04647.1"/>
    </source>
</evidence>
<dbReference type="OrthoDB" id="4358152at2759"/>
<gene>
    <name evidence="1" type="ORF">PENVUL_c031G00263</name>
</gene>
<sequence length="181" mass="20158">MDPFTQLPPELIQIILIHADFATVQSLISASPQVHAVFQARPAIIHDLILANSITSFPEIQRLCYNMSLTHTSHYTHLASYQQACSEGIPTLNYRAALGIIQLAARIQHLACACLSRMQQTLASTLGEIPIDSLSGPQRAELARKPFSWIEEYRTYWSLFISHTIPLSVKLPKSVVGLHSQ</sequence>
<dbReference type="STRING" id="29845.A0A1V6RS88"/>
<evidence type="ECO:0000313" key="2">
    <source>
        <dbReference type="Proteomes" id="UP000191518"/>
    </source>
</evidence>
<keyword evidence="2" id="KW-1185">Reference proteome</keyword>
<name>A0A1V6RS88_9EURO</name>